<evidence type="ECO:0000256" key="3">
    <source>
        <dbReference type="ARBA" id="ARBA00022989"/>
    </source>
</evidence>
<keyword evidence="2 7" id="KW-0812">Transmembrane</keyword>
<gene>
    <name evidence="9" type="ORF">CLO192961_LOCUS339612</name>
</gene>
<feature type="region of interest" description="Disordered" evidence="6">
    <location>
        <begin position="397"/>
        <end position="431"/>
    </location>
</feature>
<dbReference type="InterPro" id="IPR049326">
    <property type="entry name" value="Rhodopsin_dom_fungi"/>
</dbReference>
<dbReference type="PANTHER" id="PTHR33048:SF47">
    <property type="entry name" value="INTEGRAL MEMBRANE PROTEIN-RELATED"/>
    <property type="match status" value="1"/>
</dbReference>
<evidence type="ECO:0000313" key="9">
    <source>
        <dbReference type="EMBL" id="VUC33077.1"/>
    </source>
</evidence>
<evidence type="ECO:0000256" key="7">
    <source>
        <dbReference type="SAM" id="Phobius"/>
    </source>
</evidence>
<organism evidence="9 10">
    <name type="scientific">Bionectria ochroleuca</name>
    <name type="common">Gliocladium roseum</name>
    <dbReference type="NCBI Taxonomy" id="29856"/>
    <lineage>
        <taxon>Eukaryota</taxon>
        <taxon>Fungi</taxon>
        <taxon>Dikarya</taxon>
        <taxon>Ascomycota</taxon>
        <taxon>Pezizomycotina</taxon>
        <taxon>Sordariomycetes</taxon>
        <taxon>Hypocreomycetidae</taxon>
        <taxon>Hypocreales</taxon>
        <taxon>Bionectriaceae</taxon>
        <taxon>Clonostachys</taxon>
    </lineage>
</organism>
<sequence>MATLDLNLPAGVPPDGVIANFENPSNNNALAWGVLLLCQVISTICIVLRGYARVFLLRKFKAEEGRKLGRCPFGINTNTYTQSLFYSRLFVMPRPAPQAFRAENMLGAFWGCSYAMFKIIEVPGFFVHQWDVLLRDVIPMNYNVYIYGQCYSFAMPFLKIAILIEWINIFVPGGFDRRSVFFWGCSFMIFVQAAALVGIVLALNLQCKPHRAIWDIRVQGDCFPISKIQISSGILFLISDIMILLLPQHIIWKLKLKTSKKIGVSVVFGLGLLACVCAAIRLSDTIKLVNNTNDGVYYIGVVGFWAFAEMTCGFFICCVPCIPKILHDTGVLRSIKRKLGMNTATTAPSSGDRYGTNGSSNRRNYEANHSTSYYKLDEDGVPMTTIGGTQSTEYLHGGQTGSDTIQTTHPSNTRGAHSTMDKASASKAWRP</sequence>
<feature type="region of interest" description="Disordered" evidence="6">
    <location>
        <begin position="343"/>
        <end position="364"/>
    </location>
</feature>
<keyword evidence="4 7" id="KW-0472">Membrane</keyword>
<evidence type="ECO:0000256" key="4">
    <source>
        <dbReference type="ARBA" id="ARBA00023136"/>
    </source>
</evidence>
<feature type="transmembrane region" description="Helical" evidence="7">
    <location>
        <begin position="262"/>
        <end position="283"/>
    </location>
</feature>
<dbReference type="EMBL" id="CABFNS010000856">
    <property type="protein sequence ID" value="VUC33077.1"/>
    <property type="molecule type" value="Genomic_DNA"/>
</dbReference>
<evidence type="ECO:0000256" key="6">
    <source>
        <dbReference type="SAM" id="MobiDB-lite"/>
    </source>
</evidence>
<evidence type="ECO:0000256" key="5">
    <source>
        <dbReference type="ARBA" id="ARBA00038359"/>
    </source>
</evidence>
<keyword evidence="3 7" id="KW-1133">Transmembrane helix</keyword>
<feature type="transmembrane region" description="Helical" evidence="7">
    <location>
        <begin position="228"/>
        <end position="250"/>
    </location>
</feature>
<dbReference type="Proteomes" id="UP000766486">
    <property type="component" value="Unassembled WGS sequence"/>
</dbReference>
<dbReference type="Pfam" id="PF20684">
    <property type="entry name" value="Fung_rhodopsin"/>
    <property type="match status" value="1"/>
</dbReference>
<accession>A0ABY6UPE4</accession>
<reference evidence="9 10" key="1">
    <citation type="submission" date="2019-06" db="EMBL/GenBank/DDBJ databases">
        <authorList>
            <person name="Broberg M."/>
        </authorList>
    </citation>
    <scope>NUCLEOTIDE SEQUENCE [LARGE SCALE GENOMIC DNA]</scope>
</reference>
<protein>
    <recommendedName>
        <fullName evidence="8">Rhodopsin domain-containing protein</fullName>
    </recommendedName>
</protein>
<feature type="domain" description="Rhodopsin" evidence="8">
    <location>
        <begin position="116"/>
        <end position="326"/>
    </location>
</feature>
<evidence type="ECO:0000313" key="10">
    <source>
        <dbReference type="Proteomes" id="UP000766486"/>
    </source>
</evidence>
<feature type="transmembrane region" description="Helical" evidence="7">
    <location>
        <begin position="181"/>
        <end position="207"/>
    </location>
</feature>
<comment type="similarity">
    <text evidence="5">Belongs to the SAT4 family.</text>
</comment>
<comment type="subcellular location">
    <subcellularLocation>
        <location evidence="1">Membrane</location>
        <topology evidence="1">Multi-pass membrane protein</topology>
    </subcellularLocation>
</comment>
<feature type="transmembrane region" description="Helical" evidence="7">
    <location>
        <begin position="295"/>
        <end position="316"/>
    </location>
</feature>
<proteinExistence type="inferred from homology"/>
<comment type="caution">
    <text evidence="9">The sequence shown here is derived from an EMBL/GenBank/DDBJ whole genome shotgun (WGS) entry which is preliminary data.</text>
</comment>
<feature type="compositionally biased region" description="Polar residues" evidence="6">
    <location>
        <begin position="401"/>
        <end position="416"/>
    </location>
</feature>
<feature type="transmembrane region" description="Helical" evidence="7">
    <location>
        <begin position="144"/>
        <end position="169"/>
    </location>
</feature>
<keyword evidence="10" id="KW-1185">Reference proteome</keyword>
<evidence type="ECO:0000259" key="8">
    <source>
        <dbReference type="Pfam" id="PF20684"/>
    </source>
</evidence>
<evidence type="ECO:0000256" key="1">
    <source>
        <dbReference type="ARBA" id="ARBA00004141"/>
    </source>
</evidence>
<dbReference type="InterPro" id="IPR052337">
    <property type="entry name" value="SAT4-like"/>
</dbReference>
<evidence type="ECO:0000256" key="2">
    <source>
        <dbReference type="ARBA" id="ARBA00022692"/>
    </source>
</evidence>
<dbReference type="PANTHER" id="PTHR33048">
    <property type="entry name" value="PTH11-LIKE INTEGRAL MEMBRANE PROTEIN (AFU_ORTHOLOGUE AFUA_5G11245)"/>
    <property type="match status" value="1"/>
</dbReference>
<feature type="transmembrane region" description="Helical" evidence="7">
    <location>
        <begin position="29"/>
        <end position="51"/>
    </location>
</feature>
<name>A0ABY6UPE4_BIOOC</name>